<dbReference type="InterPro" id="IPR017441">
    <property type="entry name" value="Protein_kinase_ATP_BS"/>
</dbReference>
<dbReference type="GO" id="GO:0004674">
    <property type="term" value="F:protein serine/threonine kinase activity"/>
    <property type="evidence" value="ECO:0007669"/>
    <property type="project" value="UniProtKB-KW"/>
</dbReference>
<dbReference type="Pfam" id="PF00069">
    <property type="entry name" value="Pkinase"/>
    <property type="match status" value="1"/>
</dbReference>
<reference evidence="11 12" key="1">
    <citation type="submission" date="2019-08" db="EMBL/GenBank/DDBJ databases">
        <authorList>
            <person name="Liang Q."/>
        </authorList>
    </citation>
    <scope>NUCLEOTIDE SEQUENCE [LARGE SCALE GENOMIC DNA]</scope>
    <source>
        <strain evidence="11 12">V1718</strain>
    </source>
</reference>
<evidence type="ECO:0000259" key="10">
    <source>
        <dbReference type="PROSITE" id="PS50011"/>
    </source>
</evidence>
<dbReference type="InterPro" id="IPR000719">
    <property type="entry name" value="Prot_kinase_dom"/>
</dbReference>
<keyword evidence="5 11" id="KW-0418">Kinase</keyword>
<keyword evidence="3" id="KW-0808">Transferase</keyword>
<dbReference type="GO" id="GO:0005524">
    <property type="term" value="F:ATP binding"/>
    <property type="evidence" value="ECO:0007669"/>
    <property type="project" value="UniProtKB-UniRule"/>
</dbReference>
<feature type="domain" description="Protein kinase" evidence="10">
    <location>
        <begin position="25"/>
        <end position="295"/>
    </location>
</feature>
<gene>
    <name evidence="11" type="ORF">FRD01_00175</name>
</gene>
<dbReference type="AlphaFoldDB" id="A0A5B8XJM1"/>
<dbReference type="Gene3D" id="1.10.510.10">
    <property type="entry name" value="Transferase(Phosphotransferase) domain 1"/>
    <property type="match status" value="1"/>
</dbReference>
<keyword evidence="4 7" id="KW-0547">Nucleotide-binding</keyword>
<name>A0A5B8XJM1_9DELT</name>
<accession>A0A5B8XJM1</accession>
<dbReference type="Gene3D" id="3.30.200.20">
    <property type="entry name" value="Phosphorylase Kinase, domain 1"/>
    <property type="match status" value="1"/>
</dbReference>
<keyword evidence="9" id="KW-0472">Membrane</keyword>
<evidence type="ECO:0000313" key="12">
    <source>
        <dbReference type="Proteomes" id="UP000321595"/>
    </source>
</evidence>
<dbReference type="PROSITE" id="PS00107">
    <property type="entry name" value="PROTEIN_KINASE_ATP"/>
    <property type="match status" value="1"/>
</dbReference>
<keyword evidence="6 7" id="KW-0067">ATP-binding</keyword>
<evidence type="ECO:0000313" key="11">
    <source>
        <dbReference type="EMBL" id="QED25704.1"/>
    </source>
</evidence>
<dbReference type="PROSITE" id="PS50011">
    <property type="entry name" value="PROTEIN_KINASE_DOM"/>
    <property type="match status" value="1"/>
</dbReference>
<feature type="compositionally biased region" description="Basic and acidic residues" evidence="8">
    <location>
        <begin position="508"/>
        <end position="519"/>
    </location>
</feature>
<dbReference type="InterPro" id="IPR008271">
    <property type="entry name" value="Ser/Thr_kinase_AS"/>
</dbReference>
<dbReference type="EC" id="2.7.11.1" evidence="1"/>
<dbReference type="FunFam" id="1.10.510.10:FF:000021">
    <property type="entry name" value="Serine/threonine protein kinase"/>
    <property type="match status" value="1"/>
</dbReference>
<evidence type="ECO:0000256" key="4">
    <source>
        <dbReference type="ARBA" id="ARBA00022741"/>
    </source>
</evidence>
<dbReference type="InterPro" id="IPR011009">
    <property type="entry name" value="Kinase-like_dom_sf"/>
</dbReference>
<dbReference type="PROSITE" id="PS00108">
    <property type="entry name" value="PROTEIN_KINASE_ST"/>
    <property type="match status" value="1"/>
</dbReference>
<evidence type="ECO:0000256" key="3">
    <source>
        <dbReference type="ARBA" id="ARBA00022679"/>
    </source>
</evidence>
<proteinExistence type="predicted"/>
<protein>
    <recommendedName>
        <fullName evidence="1">non-specific serine/threonine protein kinase</fullName>
        <ecNumber evidence="1">2.7.11.1</ecNumber>
    </recommendedName>
</protein>
<dbReference type="SMART" id="SM00220">
    <property type="entry name" value="S_TKc"/>
    <property type="match status" value="1"/>
</dbReference>
<organism evidence="11 12">
    <name type="scientific">Microvenator marinus</name>
    <dbReference type="NCBI Taxonomy" id="2600177"/>
    <lineage>
        <taxon>Bacteria</taxon>
        <taxon>Deltaproteobacteria</taxon>
        <taxon>Bradymonadales</taxon>
        <taxon>Microvenatoraceae</taxon>
        <taxon>Microvenator</taxon>
    </lineage>
</organism>
<evidence type="ECO:0000256" key="1">
    <source>
        <dbReference type="ARBA" id="ARBA00012513"/>
    </source>
</evidence>
<evidence type="ECO:0000256" key="8">
    <source>
        <dbReference type="SAM" id="MobiDB-lite"/>
    </source>
</evidence>
<dbReference type="CDD" id="cd14014">
    <property type="entry name" value="STKc_PknB_like"/>
    <property type="match status" value="1"/>
</dbReference>
<feature type="binding site" evidence="7">
    <location>
        <position position="54"/>
    </location>
    <ligand>
        <name>ATP</name>
        <dbReference type="ChEBI" id="CHEBI:30616"/>
    </ligand>
</feature>
<dbReference type="OrthoDB" id="9801841at2"/>
<feature type="transmembrane region" description="Helical" evidence="9">
    <location>
        <begin position="370"/>
        <end position="389"/>
    </location>
</feature>
<keyword evidence="9" id="KW-1133">Transmembrane helix</keyword>
<feature type="transmembrane region" description="Helical" evidence="9">
    <location>
        <begin position="21"/>
        <end position="40"/>
    </location>
</feature>
<dbReference type="SUPFAM" id="SSF56112">
    <property type="entry name" value="Protein kinase-like (PK-like)"/>
    <property type="match status" value="1"/>
</dbReference>
<feature type="region of interest" description="Disordered" evidence="8">
    <location>
        <begin position="504"/>
        <end position="552"/>
    </location>
</feature>
<keyword evidence="9" id="KW-0812">Transmembrane</keyword>
<dbReference type="EMBL" id="CP042467">
    <property type="protein sequence ID" value="QED25704.1"/>
    <property type="molecule type" value="Genomic_DNA"/>
</dbReference>
<feature type="region of interest" description="Disordered" evidence="8">
    <location>
        <begin position="321"/>
        <end position="360"/>
    </location>
</feature>
<evidence type="ECO:0000256" key="2">
    <source>
        <dbReference type="ARBA" id="ARBA00022527"/>
    </source>
</evidence>
<evidence type="ECO:0000256" key="5">
    <source>
        <dbReference type="ARBA" id="ARBA00022777"/>
    </source>
</evidence>
<evidence type="ECO:0000256" key="7">
    <source>
        <dbReference type="PROSITE-ProRule" id="PRU10141"/>
    </source>
</evidence>
<evidence type="ECO:0000256" key="6">
    <source>
        <dbReference type="ARBA" id="ARBA00022840"/>
    </source>
</evidence>
<evidence type="ECO:0000256" key="9">
    <source>
        <dbReference type="SAM" id="Phobius"/>
    </source>
</evidence>
<keyword evidence="12" id="KW-1185">Reference proteome</keyword>
<dbReference type="PANTHER" id="PTHR43289">
    <property type="entry name" value="MITOGEN-ACTIVATED PROTEIN KINASE KINASE KINASE 20-RELATED"/>
    <property type="match status" value="1"/>
</dbReference>
<keyword evidence="2" id="KW-0723">Serine/threonine-protein kinase</keyword>
<dbReference type="Proteomes" id="UP000321595">
    <property type="component" value="Chromosome"/>
</dbReference>
<dbReference type="InterPro" id="IPR013229">
    <property type="entry name" value="PEGA"/>
</dbReference>
<dbReference type="PANTHER" id="PTHR43289:SF6">
    <property type="entry name" value="SERINE_THREONINE-PROTEIN KINASE NEKL-3"/>
    <property type="match status" value="1"/>
</dbReference>
<dbReference type="Pfam" id="PF08308">
    <property type="entry name" value="PEGA"/>
    <property type="match status" value="1"/>
</dbReference>
<sequence>MSSTRDQRRNLYEKMVGSAIAGNRFVITNLLGFGGMGAVYEATQTAMNRSVALKLIPTHDETTVRRFEREALTISQLRHPNTVTVFDYGQAENGFLFLAMELLDGKTLSDVIKETGPLSPKRAVHIATQICKSLNEAHRAGIVHRDIKPDNIILIRVDSDADFVKVLDFGIAKAVMGEDDVNLTGDGRIIGTPRYMSPEQILGEPVDHRSDVYSLGCILFEMLCGAPPFQQSTTTALMLAHAQETPPSFSQRLAAANLERIPHYLENVVRKALEKTAIGRQQSVEDLRLELEEALASAPNASVSQSGISHSSVSSQSLSSLSSQSDMFQRAPSTQSAPIPVQPFLTSTGTHSPPKLAEPVDEQLSGNKKALIAISLILLVMAGLLIMGLNREKSANFEVEPVVVGESEPVKQDTNGYVSVKIRSTPSGARIFRDGKDFHRTTPTTLAFKEGEKVDFRFELEGFKPYQAQVVVDADTQVEVNLERLAASNPAEVVEKKVPVQRPVVRTKRPEPETVRKEPEVEEVEPEKKPETKPGVDLLLEEPSKPSVDILD</sequence>
<dbReference type="KEGG" id="bbae:FRD01_00175"/>
<dbReference type="RefSeq" id="WP_146956517.1">
    <property type="nucleotide sequence ID" value="NZ_CP042467.1"/>
</dbReference>